<dbReference type="SUPFAM" id="SSF161098">
    <property type="entry name" value="MetI-like"/>
    <property type="match status" value="1"/>
</dbReference>
<sequence length="258" mass="26515">MRHRLVHVGKGLTGLLLLVVLYEAGRASGVFPDEAMPSTIAIVTSAFQEVFSGSLGTATGDTLHAWALGLLSACAVGIPAGMALGASRWADSLAKVTVEFLRPVPAVALVPVAVISFGLEIGMQVFLIGFACLWPVLIGTRHGVRAIDPLMIDSARMLGLSRREIAVRVSLPATAPAIATGVRLAASLGVVVAVAAEIVTGSPGLGQYLTQAQQGGDDAAAFAAVLISGVLGLTVNALFVAGENRLAGWQQQSTEGRR</sequence>
<dbReference type="Proteomes" id="UP001596263">
    <property type="component" value="Unassembled WGS sequence"/>
</dbReference>
<dbReference type="CDD" id="cd06261">
    <property type="entry name" value="TM_PBP2"/>
    <property type="match status" value="1"/>
</dbReference>
<keyword evidence="3" id="KW-1003">Cell membrane</keyword>
<organism evidence="9 10">
    <name type="scientific">Streptomyces coerulescens</name>
    <dbReference type="NCBI Taxonomy" id="29304"/>
    <lineage>
        <taxon>Bacteria</taxon>
        <taxon>Bacillati</taxon>
        <taxon>Actinomycetota</taxon>
        <taxon>Actinomycetes</taxon>
        <taxon>Kitasatosporales</taxon>
        <taxon>Streptomycetaceae</taxon>
        <taxon>Streptomyces</taxon>
    </lineage>
</organism>
<dbReference type="PANTHER" id="PTHR30151">
    <property type="entry name" value="ALKANE SULFONATE ABC TRANSPORTER-RELATED, MEMBRANE SUBUNIT"/>
    <property type="match status" value="1"/>
</dbReference>
<dbReference type="EMBL" id="JBHSKM010000044">
    <property type="protein sequence ID" value="MFC5219875.1"/>
    <property type="molecule type" value="Genomic_DNA"/>
</dbReference>
<gene>
    <name evidence="9" type="ORF">ACFPQ9_39285</name>
</gene>
<evidence type="ECO:0000256" key="2">
    <source>
        <dbReference type="ARBA" id="ARBA00022448"/>
    </source>
</evidence>
<dbReference type="PANTHER" id="PTHR30151:SF16">
    <property type="entry name" value="ABC TRANSPORTER PERMEASE PROTEIN"/>
    <property type="match status" value="1"/>
</dbReference>
<evidence type="ECO:0000256" key="4">
    <source>
        <dbReference type="ARBA" id="ARBA00022692"/>
    </source>
</evidence>
<comment type="subcellular location">
    <subcellularLocation>
        <location evidence="1 7">Cell membrane</location>
        <topology evidence="1 7">Multi-pass membrane protein</topology>
    </subcellularLocation>
</comment>
<dbReference type="RefSeq" id="WP_380864141.1">
    <property type="nucleotide sequence ID" value="NZ_JBHSKM010000044.1"/>
</dbReference>
<evidence type="ECO:0000313" key="9">
    <source>
        <dbReference type="EMBL" id="MFC5219875.1"/>
    </source>
</evidence>
<accession>A0ABW0CVC5</accession>
<dbReference type="InterPro" id="IPR000515">
    <property type="entry name" value="MetI-like"/>
</dbReference>
<name>A0ABW0CVC5_STRCD</name>
<evidence type="ECO:0000259" key="8">
    <source>
        <dbReference type="PROSITE" id="PS50928"/>
    </source>
</evidence>
<reference evidence="10" key="1">
    <citation type="journal article" date="2019" name="Int. J. Syst. Evol. Microbiol.">
        <title>The Global Catalogue of Microorganisms (GCM) 10K type strain sequencing project: providing services to taxonomists for standard genome sequencing and annotation.</title>
        <authorList>
            <consortium name="The Broad Institute Genomics Platform"/>
            <consortium name="The Broad Institute Genome Sequencing Center for Infectious Disease"/>
            <person name="Wu L."/>
            <person name="Ma J."/>
        </authorList>
    </citation>
    <scope>NUCLEOTIDE SEQUENCE [LARGE SCALE GENOMIC DNA]</scope>
    <source>
        <strain evidence="10">KCTC 42586</strain>
    </source>
</reference>
<keyword evidence="4 7" id="KW-0812">Transmembrane</keyword>
<evidence type="ECO:0000256" key="1">
    <source>
        <dbReference type="ARBA" id="ARBA00004651"/>
    </source>
</evidence>
<dbReference type="InterPro" id="IPR035906">
    <property type="entry name" value="MetI-like_sf"/>
</dbReference>
<evidence type="ECO:0000256" key="6">
    <source>
        <dbReference type="ARBA" id="ARBA00023136"/>
    </source>
</evidence>
<evidence type="ECO:0000256" key="3">
    <source>
        <dbReference type="ARBA" id="ARBA00022475"/>
    </source>
</evidence>
<dbReference type="Gene3D" id="1.10.3720.10">
    <property type="entry name" value="MetI-like"/>
    <property type="match status" value="1"/>
</dbReference>
<feature type="transmembrane region" description="Helical" evidence="7">
    <location>
        <begin position="100"/>
        <end position="119"/>
    </location>
</feature>
<protein>
    <submittedName>
        <fullName evidence="9">ABC transporter permease</fullName>
    </submittedName>
</protein>
<keyword evidence="10" id="KW-1185">Reference proteome</keyword>
<feature type="transmembrane region" description="Helical" evidence="7">
    <location>
        <begin position="125"/>
        <end position="144"/>
    </location>
</feature>
<keyword evidence="2 7" id="KW-0813">Transport</keyword>
<feature type="transmembrane region" description="Helical" evidence="7">
    <location>
        <begin position="219"/>
        <end position="241"/>
    </location>
</feature>
<dbReference type="Pfam" id="PF00528">
    <property type="entry name" value="BPD_transp_1"/>
    <property type="match status" value="1"/>
</dbReference>
<feature type="transmembrane region" description="Helical" evidence="7">
    <location>
        <begin position="65"/>
        <end position="88"/>
    </location>
</feature>
<keyword evidence="6 7" id="KW-0472">Membrane</keyword>
<comment type="caution">
    <text evidence="9">The sequence shown here is derived from an EMBL/GenBank/DDBJ whole genome shotgun (WGS) entry which is preliminary data.</text>
</comment>
<comment type="similarity">
    <text evidence="7">Belongs to the binding-protein-dependent transport system permease family.</text>
</comment>
<proteinExistence type="inferred from homology"/>
<evidence type="ECO:0000256" key="5">
    <source>
        <dbReference type="ARBA" id="ARBA00022989"/>
    </source>
</evidence>
<keyword evidence="5 7" id="KW-1133">Transmembrane helix</keyword>
<dbReference type="PROSITE" id="PS50928">
    <property type="entry name" value="ABC_TM1"/>
    <property type="match status" value="1"/>
</dbReference>
<evidence type="ECO:0000256" key="7">
    <source>
        <dbReference type="RuleBase" id="RU363032"/>
    </source>
</evidence>
<feature type="domain" description="ABC transmembrane type-1" evidence="8">
    <location>
        <begin position="59"/>
        <end position="239"/>
    </location>
</feature>
<evidence type="ECO:0000313" key="10">
    <source>
        <dbReference type="Proteomes" id="UP001596263"/>
    </source>
</evidence>